<feature type="region of interest" description="Disordered" evidence="1">
    <location>
        <begin position="168"/>
        <end position="189"/>
    </location>
</feature>
<keyword evidence="3" id="KW-1185">Reference proteome</keyword>
<protein>
    <recommendedName>
        <fullName evidence="4">Caspase family protein</fullName>
    </recommendedName>
</protein>
<reference evidence="2 3" key="1">
    <citation type="journal article" date="2019" name="Int. J. Syst. Evol. Microbiol.">
        <title>The Global Catalogue of Microorganisms (GCM) 10K type strain sequencing project: providing services to taxonomists for standard genome sequencing and annotation.</title>
        <authorList>
            <consortium name="The Broad Institute Genomics Platform"/>
            <consortium name="The Broad Institute Genome Sequencing Center for Infectious Disease"/>
            <person name="Wu L."/>
            <person name="Ma J."/>
        </authorList>
    </citation>
    <scope>NUCLEOTIDE SEQUENCE [LARGE SCALE GENOMIC DNA]</scope>
    <source>
        <strain evidence="2 3">XZGYJ-43</strain>
    </source>
</reference>
<evidence type="ECO:0008006" key="4">
    <source>
        <dbReference type="Google" id="ProtNLM"/>
    </source>
</evidence>
<evidence type="ECO:0000313" key="2">
    <source>
        <dbReference type="EMBL" id="MFC7201213.1"/>
    </source>
</evidence>
<proteinExistence type="predicted"/>
<dbReference type="EMBL" id="JBHTAR010000011">
    <property type="protein sequence ID" value="MFC7201213.1"/>
    <property type="molecule type" value="Genomic_DNA"/>
</dbReference>
<name>A0ABD5Z7P0_9EURY</name>
<gene>
    <name evidence="2" type="ORF">ACFQJ9_17670</name>
</gene>
<evidence type="ECO:0000313" key="3">
    <source>
        <dbReference type="Proteomes" id="UP001596447"/>
    </source>
</evidence>
<sequence>MIDCTALDSGIRVYDGIENVSYEVGTSPLDAVEDASTDVFRVPVTEAYAFETTHLGVPQHLGVYVREGTDIVLDAVDAGDSVPTGEYVVEFSTAPIKLYFHVEGVGVSVDHGGRCTTVDFGGRTRVVMGVRSHHHHPAGTVTTTDEPRDLMRAVSTFGSALKTLSPERSLPTLRGHPPHVERGDAFDAPEHLQRRDADVRLEVPPDRASVYTVATLAYYLGAEVVPGPSRLVADGVAFPLDDLQSDAQSILKHCFTLDCLVRTEGLYRVPLAERETFEDRVDVDLRDLYDLDLGARTAAYMEIPRSTTDDLLKWHLTTDVDPDPENAVVLPFVAHDLSYIRSPAPTKTVDAVSPEPDGLSAFFRTDGSATQDGVQSFLRSANASPSPDERVVSPVETDTVGHAWVARNYPMGASKPTLDSYRRRLDRTLKSDVTIDIHVICNDAEMREESENLYGFRDLLEFDVETSFDLSTDELRDALERDTDFLHFIGHVSEEGMQCSDGHLDLHTLDETGVDAFILNGCTSYEQGMQLVESGALGGVVTLEDVYNTVATTVGRSLARLLDNGFDLHGALSVATDSVITGQRYTIVGNAGVSLCQTSNGIPMVGVVDTSPPGDTFHLEIHAYPTRKYTLGSFGTLYFTEDTTRHLYSGTVDEFEFTREELQSALGRRRSPLLVDGELCWTDEVDFERL</sequence>
<dbReference type="AlphaFoldDB" id="A0ABD5Z7P0"/>
<evidence type="ECO:0000256" key="1">
    <source>
        <dbReference type="SAM" id="MobiDB-lite"/>
    </source>
</evidence>
<comment type="caution">
    <text evidence="2">The sequence shown here is derived from an EMBL/GenBank/DDBJ whole genome shotgun (WGS) entry which is preliminary data.</text>
</comment>
<dbReference type="RefSeq" id="WP_279527966.1">
    <property type="nucleotide sequence ID" value="NZ_CP122312.1"/>
</dbReference>
<accession>A0ABD5Z7P0</accession>
<dbReference type="Proteomes" id="UP001596447">
    <property type="component" value="Unassembled WGS sequence"/>
</dbReference>
<organism evidence="2 3">
    <name type="scientific">Halospeciosus flavus</name>
    <dbReference type="NCBI Taxonomy" id="3032283"/>
    <lineage>
        <taxon>Archaea</taxon>
        <taxon>Methanobacteriati</taxon>
        <taxon>Methanobacteriota</taxon>
        <taxon>Stenosarchaea group</taxon>
        <taxon>Halobacteria</taxon>
        <taxon>Halobacteriales</taxon>
        <taxon>Halobacteriaceae</taxon>
        <taxon>Halospeciosus</taxon>
    </lineage>
</organism>
<feature type="compositionally biased region" description="Basic and acidic residues" evidence="1">
    <location>
        <begin position="178"/>
        <end position="189"/>
    </location>
</feature>